<evidence type="ECO:0000256" key="1">
    <source>
        <dbReference type="SAM" id="MobiDB-lite"/>
    </source>
</evidence>
<name>A0ABT9PBR9_9ACTN</name>
<organism evidence="2 3">
    <name type="scientific">Kineosporia succinea</name>
    <dbReference type="NCBI Taxonomy" id="84632"/>
    <lineage>
        <taxon>Bacteria</taxon>
        <taxon>Bacillati</taxon>
        <taxon>Actinomycetota</taxon>
        <taxon>Actinomycetes</taxon>
        <taxon>Kineosporiales</taxon>
        <taxon>Kineosporiaceae</taxon>
        <taxon>Kineosporia</taxon>
    </lineage>
</organism>
<gene>
    <name evidence="2" type="ORF">J2S57_005593</name>
</gene>
<evidence type="ECO:0000313" key="3">
    <source>
        <dbReference type="Proteomes" id="UP001235712"/>
    </source>
</evidence>
<feature type="region of interest" description="Disordered" evidence="1">
    <location>
        <begin position="436"/>
        <end position="482"/>
    </location>
</feature>
<dbReference type="SUPFAM" id="SSF53822">
    <property type="entry name" value="Periplasmic binding protein-like I"/>
    <property type="match status" value="1"/>
</dbReference>
<dbReference type="RefSeq" id="WP_307248443.1">
    <property type="nucleotide sequence ID" value="NZ_JAUSQZ010000001.1"/>
</dbReference>
<sequence length="960" mass="104075">MFKGARQLLECLERLIQRPRRHEAPVLRGRPGPVPGVPLVCLKRADDSGALVDGLARYLKHAEPRRVPHAVHRETAAAPTASTDPADLIADLLLPIARDLAGGANTVNGRVRFSRFGLVHWLIRQDLGTDRLDPHAVLFQRLRERDLGWSKYTTLFSDEAPELLEAPVVRWARLARVVPPLWFRVRLGAGLPGVGREYRWLLRQPYLDPHSPGTVLGFAERLTLEQRRDEDPTDIARLLVLAFLTDLAHAYRRRFWRARGARRTSYPVVLLDGTGDATGHAQLLHLVSEVRSHPRHAFDPLVLVAAAQAFPPEATRGDGQHSAVVRWAASEAIDGYEAWCRRPDRPARTRTDWYLPVSIPSVEPKPAAGADDEQYAALAHAAGNARRFEVAAAPLWARPAVAPVIAAALAVAVLTGATAAGVPGVPQAFELLRPGPGGPAATAGPAVLPAGTPTPGSAPGPSGRPAKSQPALDPKKEGLPDCVSDETAGRFVELARDANGAVSCIGVAGQIGVFAESRAGISELDEKFAQINAEADRHHREAPSRRVITLVYVSSFLGNQLDDPVSQKLESVGFFSAAADYNRQRQGDSKPIVKVLFANGGDDLSLHSLLATQLEKARDKGRLTAVVGLDGSTVATQELIQELSVRRIPVVSATLTADGLGNGADSYFFVAAQNAEQARLIGQYAQEWSAERMRITKVVAPPREVAIVCPADGSNLWSKSLLARLREEFGNLGWNVAVYAYVPDDYDSAGGNTPEAIHEACGDDARFDEKNSEPDDVAKQLRGTPNRLVVFAGRWQPFNLFLKIRDFDLQVIAADDVSSAVARRYENPEIDNRTFSYVSLSYCGEGARAEKMPYDGYLKLGDLDGINARIDSHAPLALAAAQSVIDAAAAALKAGQEPTPEQVMAQLKIMSQDFGGLPGALDPEEALGDKDICRISVLQARADRHVQADPLMERRRSRLE</sequence>
<reference evidence="2 3" key="1">
    <citation type="submission" date="2023-07" db="EMBL/GenBank/DDBJ databases">
        <title>Sequencing the genomes of 1000 actinobacteria strains.</title>
        <authorList>
            <person name="Klenk H.-P."/>
        </authorList>
    </citation>
    <scope>NUCLEOTIDE SEQUENCE [LARGE SCALE GENOMIC DNA]</scope>
    <source>
        <strain evidence="2 3">DSM 44388</strain>
    </source>
</reference>
<dbReference type="Proteomes" id="UP001235712">
    <property type="component" value="Unassembled WGS sequence"/>
</dbReference>
<feature type="compositionally biased region" description="Low complexity" evidence="1">
    <location>
        <begin position="439"/>
        <end position="463"/>
    </location>
</feature>
<evidence type="ECO:0000313" key="2">
    <source>
        <dbReference type="EMBL" id="MDP9829844.1"/>
    </source>
</evidence>
<dbReference type="EMBL" id="JAUSQZ010000001">
    <property type="protein sequence ID" value="MDP9829844.1"/>
    <property type="molecule type" value="Genomic_DNA"/>
</dbReference>
<comment type="caution">
    <text evidence="2">The sequence shown here is derived from an EMBL/GenBank/DDBJ whole genome shotgun (WGS) entry which is preliminary data.</text>
</comment>
<accession>A0ABT9PBR9</accession>
<evidence type="ECO:0008006" key="4">
    <source>
        <dbReference type="Google" id="ProtNLM"/>
    </source>
</evidence>
<protein>
    <recommendedName>
        <fullName evidence="4">ABC-type branched-subunit amino acid transport system substrate-binding protein</fullName>
    </recommendedName>
</protein>
<dbReference type="InterPro" id="IPR028082">
    <property type="entry name" value="Peripla_BP_I"/>
</dbReference>
<proteinExistence type="predicted"/>
<keyword evidence="3" id="KW-1185">Reference proteome</keyword>
<dbReference type="Gene3D" id="3.40.50.2300">
    <property type="match status" value="2"/>
</dbReference>